<dbReference type="Proteomes" id="UP000077013">
    <property type="component" value="Unassembled WGS sequence"/>
</dbReference>
<gene>
    <name evidence="1" type="ORF">ULVI_09110</name>
</gene>
<comment type="caution">
    <text evidence="1">The sequence shown here is derived from an EMBL/GenBank/DDBJ whole genome shotgun (WGS) entry which is preliminary data.</text>
</comment>
<dbReference type="STRING" id="1763537.ULVI_09110"/>
<dbReference type="EMBL" id="LRXL01000037">
    <property type="protein sequence ID" value="OAB78730.1"/>
    <property type="molecule type" value="Genomic_DNA"/>
</dbReference>
<proteinExistence type="predicted"/>
<organism evidence="1 2">
    <name type="scientific">Cochleicola gelatinilyticus</name>
    <dbReference type="NCBI Taxonomy" id="1763537"/>
    <lineage>
        <taxon>Bacteria</taxon>
        <taxon>Pseudomonadati</taxon>
        <taxon>Bacteroidota</taxon>
        <taxon>Flavobacteriia</taxon>
        <taxon>Flavobacteriales</taxon>
        <taxon>Flavobacteriaceae</taxon>
        <taxon>Cochleicola</taxon>
    </lineage>
</organism>
<protein>
    <submittedName>
        <fullName evidence="1">Uncharacterized protein</fullName>
    </submittedName>
</protein>
<accession>A0A167HL77</accession>
<reference evidence="1 2" key="1">
    <citation type="submission" date="2016-02" db="EMBL/GenBank/DDBJ databases">
        <title>Ulvibacter sp. LPB0005, isolated from Thais luteostoma.</title>
        <authorList>
            <person name="Shin S.-K."/>
            <person name="Yi H."/>
        </authorList>
    </citation>
    <scope>NUCLEOTIDE SEQUENCE [LARGE SCALE GENOMIC DNA]</scope>
    <source>
        <strain evidence="1 2">LPB0005</strain>
    </source>
</reference>
<sequence length="155" mass="18103">MEKNGKTIMKTKYKFFINEPTAIEINSLIGDEFYKYYCTLDNAICLYYKPELEIWDNAGRRGKYFHGYRSEVKSFFLDIYLSSSEKGGQVKCDLTLKDASFNKIVKIKESFSKNTQTSIESAQRIREEYDSSNVDFFIDQDTLLDVIKIVELLSE</sequence>
<dbReference type="AlphaFoldDB" id="A0A167HL77"/>
<name>A0A167HL77_9FLAO</name>
<evidence type="ECO:0000313" key="1">
    <source>
        <dbReference type="EMBL" id="OAB78730.1"/>
    </source>
</evidence>
<keyword evidence="2" id="KW-1185">Reference proteome</keyword>
<evidence type="ECO:0000313" key="2">
    <source>
        <dbReference type="Proteomes" id="UP000077013"/>
    </source>
</evidence>